<dbReference type="AlphaFoldDB" id="A0AB39L8W1"/>
<dbReference type="NCBIfam" id="TIGR03089">
    <property type="entry name" value="TIGR03089 family protein"/>
    <property type="match status" value="1"/>
</dbReference>
<accession>A0AB39L8W1</accession>
<dbReference type="Gene3D" id="3.40.50.12780">
    <property type="entry name" value="N-terminal domain of ligase-like"/>
    <property type="match status" value="1"/>
</dbReference>
<dbReference type="InterPro" id="IPR017523">
    <property type="entry name" value="Rv3268"/>
</dbReference>
<dbReference type="SUPFAM" id="SSF56801">
    <property type="entry name" value="Acetyl-CoA synthetase-like"/>
    <property type="match status" value="1"/>
</dbReference>
<dbReference type="RefSeq" id="WP_369046912.1">
    <property type="nucleotide sequence ID" value="NZ_CP163302.1"/>
</dbReference>
<dbReference type="EMBL" id="CP163302">
    <property type="protein sequence ID" value="XDP46629.1"/>
    <property type="molecule type" value="Genomic_DNA"/>
</dbReference>
<organism evidence="1">
    <name type="scientific">Sinomonas puerhi</name>
    <dbReference type="NCBI Taxonomy" id="3238584"/>
    <lineage>
        <taxon>Bacteria</taxon>
        <taxon>Bacillati</taxon>
        <taxon>Actinomycetota</taxon>
        <taxon>Actinomycetes</taxon>
        <taxon>Micrococcales</taxon>
        <taxon>Micrococcaceae</taxon>
        <taxon>Sinomonas</taxon>
    </lineage>
</organism>
<name>A0AB39L8W1_9MICC</name>
<protein>
    <submittedName>
        <fullName evidence="1">TIGR03089 family protein</fullName>
    </submittedName>
</protein>
<proteinExistence type="predicted"/>
<sequence length="262" mass="27058">MASTIPDLLKQLRSGNHSSSPRLTWYGPGGERIELSGRVLDNWVAKTANFLSEELDAERGTRIRLDLPAHWKSAVVALAAWQVGAVLLAGSDQGPADITFIGPDGTHDAAPAPGGEVTGGEVTGGEVSGTGVAGARVAVALGALEMRFPGTLAAGTYDYAALVRQFADSYEPFDPPVQEDEALRTGGTALTQADLLGRFAAAEADGARILVSAGQGLIGAVARMLGAWAAGGSVVLVHESVEETDTERIRAAEKTSPAEKIS</sequence>
<dbReference type="InterPro" id="IPR042099">
    <property type="entry name" value="ANL_N_sf"/>
</dbReference>
<reference evidence="1" key="1">
    <citation type="submission" date="2024-07" db="EMBL/GenBank/DDBJ databases">
        <authorList>
            <person name="fu j."/>
        </authorList>
    </citation>
    <scope>NUCLEOTIDE SEQUENCE</scope>
    <source>
        <strain evidence="1">P10A9</strain>
    </source>
</reference>
<dbReference type="KEGG" id="spue:AB5L97_06355"/>
<evidence type="ECO:0000313" key="1">
    <source>
        <dbReference type="EMBL" id="XDP46629.1"/>
    </source>
</evidence>
<gene>
    <name evidence="1" type="ORF">AB5L97_06355</name>
</gene>